<evidence type="ECO:0000259" key="1">
    <source>
        <dbReference type="Pfam" id="PF00149"/>
    </source>
</evidence>
<dbReference type="SUPFAM" id="SSF56300">
    <property type="entry name" value="Metallo-dependent phosphatases"/>
    <property type="match status" value="1"/>
</dbReference>
<dbReference type="EMBL" id="LR586016">
    <property type="protein sequence ID" value="VIP04521.1"/>
    <property type="molecule type" value="Genomic_DNA"/>
</dbReference>
<dbReference type="InParanoid" id="A0A6C2YT10"/>
<dbReference type="Proteomes" id="UP000464378">
    <property type="component" value="Chromosome"/>
</dbReference>
<dbReference type="EMBL" id="LR593887">
    <property type="protein sequence ID" value="VTS06404.1"/>
    <property type="molecule type" value="Genomic_DNA"/>
</dbReference>
<feature type="domain" description="Calcineurin-like phosphoesterase" evidence="1">
    <location>
        <begin position="3"/>
        <end position="175"/>
    </location>
</feature>
<proteinExistence type="predicted"/>
<dbReference type="InterPro" id="IPR004843">
    <property type="entry name" value="Calcineurin-like_PHP"/>
</dbReference>
<gene>
    <name evidence="2" type="ORF">GMBLW1_46720</name>
</gene>
<evidence type="ECO:0000313" key="3">
    <source>
        <dbReference type="Proteomes" id="UP000464378"/>
    </source>
</evidence>
<evidence type="ECO:0000313" key="2">
    <source>
        <dbReference type="EMBL" id="VIP04521.1"/>
    </source>
</evidence>
<sequence length="220" mass="24999">MPRVVLLSDTHGKHDQLIVPEGDVLLHAGDLSSYGRMGEIHAFDHWLASLPHPHKIIIAGNHDFSFERQSDVARRAIRHATYLQDEAITIRGYKIWGSPWQPWFFDWAFNLERNSEDLRLAWAAIPDDTDILITHGPPHGILDKTFRGELAGCERLRERVSQLQLTLHLFGHIHEAAGVQELNGTWFVNAACLPRLSRKANEPVEPCESGPYVIDLPDRD</sequence>
<dbReference type="InterPro" id="IPR051693">
    <property type="entry name" value="UPF0046_metallophosphoest"/>
</dbReference>
<protein>
    <recommendedName>
        <fullName evidence="1">Calcineurin-like phosphoesterase domain-containing protein</fullName>
    </recommendedName>
</protein>
<dbReference type="AlphaFoldDB" id="A0A6C2YT10"/>
<dbReference type="PANTHER" id="PTHR12905:SF0">
    <property type="entry name" value="CALCINEURIN-LIKE PHOSPHOESTERASE DOMAIN-CONTAINING PROTEIN"/>
    <property type="match status" value="1"/>
</dbReference>
<dbReference type="Pfam" id="PF00149">
    <property type="entry name" value="Metallophos"/>
    <property type="match status" value="1"/>
</dbReference>
<keyword evidence="3" id="KW-1185">Reference proteome</keyword>
<dbReference type="Gene3D" id="3.60.21.10">
    <property type="match status" value="1"/>
</dbReference>
<reference evidence="2" key="1">
    <citation type="submission" date="2019-04" db="EMBL/GenBank/DDBJ databases">
        <authorList>
            <consortium name="Science for Life Laboratories"/>
        </authorList>
    </citation>
    <scope>NUCLEOTIDE SEQUENCE</scope>
    <source>
        <strain evidence="2">MBLW1</strain>
    </source>
</reference>
<dbReference type="PANTHER" id="PTHR12905">
    <property type="entry name" value="METALLOPHOSPHOESTERASE"/>
    <property type="match status" value="1"/>
</dbReference>
<dbReference type="GO" id="GO:0016787">
    <property type="term" value="F:hydrolase activity"/>
    <property type="evidence" value="ECO:0007669"/>
    <property type="project" value="InterPro"/>
</dbReference>
<organism evidence="2">
    <name type="scientific">Tuwongella immobilis</name>
    <dbReference type="NCBI Taxonomy" id="692036"/>
    <lineage>
        <taxon>Bacteria</taxon>
        <taxon>Pseudomonadati</taxon>
        <taxon>Planctomycetota</taxon>
        <taxon>Planctomycetia</taxon>
        <taxon>Gemmatales</taxon>
        <taxon>Gemmataceae</taxon>
        <taxon>Tuwongella</taxon>
    </lineage>
</organism>
<name>A0A6C2YT10_9BACT</name>
<accession>A0A6C2YT10</accession>
<dbReference type="RefSeq" id="WP_162659595.1">
    <property type="nucleotide sequence ID" value="NZ_LR593887.1"/>
</dbReference>
<dbReference type="KEGG" id="tim:GMBLW1_46720"/>
<dbReference type="InterPro" id="IPR029052">
    <property type="entry name" value="Metallo-depent_PP-like"/>
</dbReference>
<dbReference type="CDD" id="cd07379">
    <property type="entry name" value="MPP_239FB"/>
    <property type="match status" value="1"/>
</dbReference>